<proteinExistence type="predicted"/>
<evidence type="ECO:0000256" key="1">
    <source>
        <dbReference type="SAM" id="Phobius"/>
    </source>
</evidence>
<keyword evidence="1" id="KW-0472">Membrane</keyword>
<sequence length="88" mass="9862">IYSQLVTSDLGVDSGYFSSAPGEEFIILLQASFKLFFDQVGESNTDLDSLCRIPAKWNDLEVSVGNGTIDLLSSWLFIFLLLFLLLFF</sequence>
<keyword evidence="1" id="KW-1133">Transmembrane helix</keyword>
<feature type="transmembrane region" description="Helical" evidence="1">
    <location>
        <begin position="67"/>
        <end position="87"/>
    </location>
</feature>
<protein>
    <submittedName>
        <fullName evidence="2">Uncharacterized protein</fullName>
    </submittedName>
</protein>
<accession>A0A392T3W2</accession>
<feature type="non-terminal residue" evidence="2">
    <location>
        <position position="88"/>
    </location>
</feature>
<dbReference type="AlphaFoldDB" id="A0A392T3W2"/>
<comment type="caution">
    <text evidence="2">The sequence shown here is derived from an EMBL/GenBank/DDBJ whole genome shotgun (WGS) entry which is preliminary data.</text>
</comment>
<evidence type="ECO:0000313" key="3">
    <source>
        <dbReference type="Proteomes" id="UP000265520"/>
    </source>
</evidence>
<keyword evidence="1" id="KW-0812">Transmembrane</keyword>
<organism evidence="2 3">
    <name type="scientific">Trifolium medium</name>
    <dbReference type="NCBI Taxonomy" id="97028"/>
    <lineage>
        <taxon>Eukaryota</taxon>
        <taxon>Viridiplantae</taxon>
        <taxon>Streptophyta</taxon>
        <taxon>Embryophyta</taxon>
        <taxon>Tracheophyta</taxon>
        <taxon>Spermatophyta</taxon>
        <taxon>Magnoliopsida</taxon>
        <taxon>eudicotyledons</taxon>
        <taxon>Gunneridae</taxon>
        <taxon>Pentapetalae</taxon>
        <taxon>rosids</taxon>
        <taxon>fabids</taxon>
        <taxon>Fabales</taxon>
        <taxon>Fabaceae</taxon>
        <taxon>Papilionoideae</taxon>
        <taxon>50 kb inversion clade</taxon>
        <taxon>NPAAA clade</taxon>
        <taxon>Hologalegina</taxon>
        <taxon>IRL clade</taxon>
        <taxon>Trifolieae</taxon>
        <taxon>Trifolium</taxon>
    </lineage>
</organism>
<name>A0A392T3W2_9FABA</name>
<evidence type="ECO:0000313" key="2">
    <source>
        <dbReference type="EMBL" id="MCI55452.1"/>
    </source>
</evidence>
<reference evidence="2 3" key="1">
    <citation type="journal article" date="2018" name="Front. Plant Sci.">
        <title>Red Clover (Trifolium pratense) and Zigzag Clover (T. medium) - A Picture of Genomic Similarities and Differences.</title>
        <authorList>
            <person name="Dluhosova J."/>
            <person name="Istvanek J."/>
            <person name="Nedelnik J."/>
            <person name="Repkova J."/>
        </authorList>
    </citation>
    <scope>NUCLEOTIDE SEQUENCE [LARGE SCALE GENOMIC DNA]</scope>
    <source>
        <strain evidence="3">cv. 10/8</strain>
        <tissue evidence="2">Leaf</tissue>
    </source>
</reference>
<keyword evidence="3" id="KW-1185">Reference proteome</keyword>
<feature type="non-terminal residue" evidence="2">
    <location>
        <position position="1"/>
    </location>
</feature>
<dbReference type="Proteomes" id="UP000265520">
    <property type="component" value="Unassembled WGS sequence"/>
</dbReference>
<dbReference type="EMBL" id="LXQA010496587">
    <property type="protein sequence ID" value="MCI55452.1"/>
    <property type="molecule type" value="Genomic_DNA"/>
</dbReference>